<comment type="similarity">
    <text evidence="2">Belongs to the DadA oxidoreductase family.</text>
</comment>
<evidence type="ECO:0000313" key="6">
    <source>
        <dbReference type="EMBL" id="MBH8595241.1"/>
    </source>
</evidence>
<evidence type="ECO:0000256" key="2">
    <source>
        <dbReference type="ARBA" id="ARBA00009410"/>
    </source>
</evidence>
<evidence type="ECO:0000256" key="3">
    <source>
        <dbReference type="ARBA" id="ARBA00022630"/>
    </source>
</evidence>
<dbReference type="AlphaFoldDB" id="A0A8I1AC73"/>
<comment type="caution">
    <text evidence="6">The sequence shown here is derived from an EMBL/GenBank/DDBJ whole genome shotgun (WGS) entry which is preliminary data.</text>
</comment>
<dbReference type="RefSeq" id="WP_181731532.1">
    <property type="nucleotide sequence ID" value="NZ_JACEIR010000002.1"/>
</dbReference>
<evidence type="ECO:0000256" key="1">
    <source>
        <dbReference type="ARBA" id="ARBA00001974"/>
    </source>
</evidence>
<dbReference type="Gene3D" id="3.50.50.60">
    <property type="entry name" value="FAD/NAD(P)-binding domain"/>
    <property type="match status" value="1"/>
</dbReference>
<comment type="cofactor">
    <cofactor evidence="1">
        <name>FAD</name>
        <dbReference type="ChEBI" id="CHEBI:57692"/>
    </cofactor>
</comment>
<organism evidence="6 7">
    <name type="scientific">Thermoactinomyces intermedius</name>
    <dbReference type="NCBI Taxonomy" id="2024"/>
    <lineage>
        <taxon>Bacteria</taxon>
        <taxon>Bacillati</taxon>
        <taxon>Bacillota</taxon>
        <taxon>Bacilli</taxon>
        <taxon>Bacillales</taxon>
        <taxon>Thermoactinomycetaceae</taxon>
        <taxon>Thermoactinomyces</taxon>
    </lineage>
</organism>
<dbReference type="SUPFAM" id="SSF54373">
    <property type="entry name" value="FAD-linked reductases, C-terminal domain"/>
    <property type="match status" value="1"/>
</dbReference>
<feature type="domain" description="FAD dependent oxidoreductase" evidence="5">
    <location>
        <begin position="3"/>
        <end position="355"/>
    </location>
</feature>
<evidence type="ECO:0000313" key="7">
    <source>
        <dbReference type="Proteomes" id="UP000633619"/>
    </source>
</evidence>
<proteinExistence type="inferred from homology"/>
<reference evidence="6 7" key="1">
    <citation type="submission" date="2020-12" db="EMBL/GenBank/DDBJ databases">
        <title>WGS of Thermoactinomyces spp.</title>
        <authorList>
            <person name="Cheng K."/>
        </authorList>
    </citation>
    <scope>NUCLEOTIDE SEQUENCE [LARGE SCALE GENOMIC DNA]</scope>
    <source>
        <strain evidence="7">CICC 10671\DSM 43846</strain>
    </source>
</reference>
<dbReference type="Pfam" id="PF01266">
    <property type="entry name" value="DAO"/>
    <property type="match status" value="1"/>
</dbReference>
<dbReference type="Proteomes" id="UP000633619">
    <property type="component" value="Unassembled WGS sequence"/>
</dbReference>
<dbReference type="EMBL" id="JAECVW010000003">
    <property type="protein sequence ID" value="MBH8595241.1"/>
    <property type="molecule type" value="Genomic_DNA"/>
</dbReference>
<dbReference type="GO" id="GO:0016491">
    <property type="term" value="F:oxidoreductase activity"/>
    <property type="evidence" value="ECO:0007669"/>
    <property type="project" value="UniProtKB-KW"/>
</dbReference>
<dbReference type="PANTHER" id="PTHR13847:SF286">
    <property type="entry name" value="D-AMINO ACID DEHYDROGENASE"/>
    <property type="match status" value="1"/>
</dbReference>
<dbReference type="GO" id="GO:0005737">
    <property type="term" value="C:cytoplasm"/>
    <property type="evidence" value="ECO:0007669"/>
    <property type="project" value="TreeGrafter"/>
</dbReference>
<dbReference type="Gene3D" id="3.30.9.10">
    <property type="entry name" value="D-Amino Acid Oxidase, subunit A, domain 2"/>
    <property type="match status" value="1"/>
</dbReference>
<name>A0A8I1AC73_THEIN</name>
<keyword evidence="7" id="KW-1185">Reference proteome</keyword>
<keyword evidence="3" id="KW-0285">Flavoprotein</keyword>
<evidence type="ECO:0000256" key="4">
    <source>
        <dbReference type="ARBA" id="ARBA00023002"/>
    </source>
</evidence>
<sequence>MKKVIVIGGGISGASTAYQLTKLSADVKVTIIDRKDPGQATDAAAGIICPWLSQRRNKAWYQLAKKGARFYSQLIARLEKDGEKQTGYKKVGALRIHTDTNRLAKVEERAEKRRQEAPEIGKLTPLPPQKTRELFPPLASHFFSLHVEGAARVDGRALRDTLLRASQKNGASFIQGSASLLHQGKKVTGVRVDDKEVIPADIVIVCAGAWAKSLLAPLGVNFLGTFQKGQIVHLQLPDTPTNHWPVIMPPNDQYMLTLEDHRIIVGATHENDLDHFDTRVTAGGLFEVIQKALDVAPGLEHSTLLETRVGFRPYTPGFLPVIGPLPGWDGILLANGLGASGLTMGPFIGNQLAKLALGLELDIDLSLYDVKGALEP</sequence>
<dbReference type="InterPro" id="IPR036188">
    <property type="entry name" value="FAD/NAD-bd_sf"/>
</dbReference>
<accession>A0A8I1AC73</accession>
<dbReference type="PANTHER" id="PTHR13847">
    <property type="entry name" value="SARCOSINE DEHYDROGENASE-RELATED"/>
    <property type="match status" value="1"/>
</dbReference>
<keyword evidence="4" id="KW-0560">Oxidoreductase</keyword>
<evidence type="ECO:0000259" key="5">
    <source>
        <dbReference type="Pfam" id="PF01266"/>
    </source>
</evidence>
<protein>
    <submittedName>
        <fullName evidence="6">FAD-binding oxidoreductase</fullName>
    </submittedName>
</protein>
<gene>
    <name evidence="6" type="ORF">I8U20_07845</name>
</gene>
<dbReference type="SUPFAM" id="SSF51905">
    <property type="entry name" value="FAD/NAD(P)-binding domain"/>
    <property type="match status" value="1"/>
</dbReference>
<dbReference type="InterPro" id="IPR006076">
    <property type="entry name" value="FAD-dep_OxRdtase"/>
</dbReference>